<accession>A0A9Q3P920</accession>
<feature type="compositionally biased region" description="Basic and acidic residues" evidence="1">
    <location>
        <begin position="67"/>
        <end position="83"/>
    </location>
</feature>
<dbReference type="Proteomes" id="UP000765509">
    <property type="component" value="Unassembled WGS sequence"/>
</dbReference>
<proteinExistence type="predicted"/>
<reference evidence="2" key="1">
    <citation type="submission" date="2021-03" db="EMBL/GenBank/DDBJ databases">
        <title>Draft genome sequence of rust myrtle Austropuccinia psidii MF-1, a brazilian biotype.</title>
        <authorList>
            <person name="Quecine M.C."/>
            <person name="Pachon D.M.R."/>
            <person name="Bonatelli M.L."/>
            <person name="Correr F.H."/>
            <person name="Franceschini L.M."/>
            <person name="Leite T.F."/>
            <person name="Margarido G.R.A."/>
            <person name="Almeida C.A."/>
            <person name="Ferrarezi J.A."/>
            <person name="Labate C.A."/>
        </authorList>
    </citation>
    <scope>NUCLEOTIDE SEQUENCE</scope>
    <source>
        <strain evidence="2">MF-1</strain>
    </source>
</reference>
<evidence type="ECO:0000256" key="1">
    <source>
        <dbReference type="SAM" id="MobiDB-lite"/>
    </source>
</evidence>
<gene>
    <name evidence="2" type="ORF">O181_092365</name>
</gene>
<feature type="region of interest" description="Disordered" evidence="1">
    <location>
        <begin position="1"/>
        <end position="40"/>
    </location>
</feature>
<feature type="region of interest" description="Disordered" evidence="1">
    <location>
        <begin position="67"/>
        <end position="97"/>
    </location>
</feature>
<sequence>MEDITSRTKIGKNWYKPPKDRNTSGKPIPKPNNSHDKACLKSHKCGSSSHFANPFLKKTRINEIEIKKDDTKEKKGVPVHESDSEPSEEEELPDELV</sequence>
<protein>
    <submittedName>
        <fullName evidence="2">Uncharacterized protein</fullName>
    </submittedName>
</protein>
<keyword evidence="3" id="KW-1185">Reference proteome</keyword>
<evidence type="ECO:0000313" key="3">
    <source>
        <dbReference type="Proteomes" id="UP000765509"/>
    </source>
</evidence>
<dbReference type="AlphaFoldDB" id="A0A9Q3P920"/>
<dbReference type="OrthoDB" id="2507422at2759"/>
<comment type="caution">
    <text evidence="2">The sequence shown here is derived from an EMBL/GenBank/DDBJ whole genome shotgun (WGS) entry which is preliminary data.</text>
</comment>
<dbReference type="EMBL" id="AVOT02058869">
    <property type="protein sequence ID" value="MBW0552650.1"/>
    <property type="molecule type" value="Genomic_DNA"/>
</dbReference>
<organism evidence="2 3">
    <name type="scientific">Austropuccinia psidii MF-1</name>
    <dbReference type="NCBI Taxonomy" id="1389203"/>
    <lineage>
        <taxon>Eukaryota</taxon>
        <taxon>Fungi</taxon>
        <taxon>Dikarya</taxon>
        <taxon>Basidiomycota</taxon>
        <taxon>Pucciniomycotina</taxon>
        <taxon>Pucciniomycetes</taxon>
        <taxon>Pucciniales</taxon>
        <taxon>Sphaerophragmiaceae</taxon>
        <taxon>Austropuccinia</taxon>
    </lineage>
</organism>
<name>A0A9Q3P920_9BASI</name>
<feature type="compositionally biased region" description="Acidic residues" evidence="1">
    <location>
        <begin position="84"/>
        <end position="97"/>
    </location>
</feature>
<evidence type="ECO:0000313" key="2">
    <source>
        <dbReference type="EMBL" id="MBW0552650.1"/>
    </source>
</evidence>